<organism evidence="1 2">
    <name type="scientific">Pholiota conissans</name>
    <dbReference type="NCBI Taxonomy" id="109636"/>
    <lineage>
        <taxon>Eukaryota</taxon>
        <taxon>Fungi</taxon>
        <taxon>Dikarya</taxon>
        <taxon>Basidiomycota</taxon>
        <taxon>Agaricomycotina</taxon>
        <taxon>Agaricomycetes</taxon>
        <taxon>Agaricomycetidae</taxon>
        <taxon>Agaricales</taxon>
        <taxon>Agaricineae</taxon>
        <taxon>Strophariaceae</taxon>
        <taxon>Pholiota</taxon>
    </lineage>
</organism>
<comment type="caution">
    <text evidence="1">The sequence shown here is derived from an EMBL/GenBank/DDBJ whole genome shotgun (WGS) entry which is preliminary data.</text>
</comment>
<dbReference type="EMBL" id="MU155261">
    <property type="protein sequence ID" value="KAF9477420.1"/>
    <property type="molecule type" value="Genomic_DNA"/>
</dbReference>
<evidence type="ECO:0000313" key="2">
    <source>
        <dbReference type="Proteomes" id="UP000807469"/>
    </source>
</evidence>
<keyword evidence="2" id="KW-1185">Reference proteome</keyword>
<proteinExistence type="predicted"/>
<protein>
    <submittedName>
        <fullName evidence="1">Uncharacterized protein</fullName>
    </submittedName>
</protein>
<name>A0A9P5YZA4_9AGAR</name>
<sequence>MIRTSNSKLGGWRTKIIGALSFPRRITLAVRRLWPGNRRWNRNSHGWEIVPLPSPPSFSSNPIVHTSPSPISPAPHDYVIYSDTFIYSGELSYATDGIWSNSMTQAVAVEPSRRHDFADVEKPFQKDATGTQKKRLTLGDIPFSVVARCAPSELPEDIERLIFELAAREDMDAALKTLVFVNYRIRKWVEYIIYESVILRDAKHARLFLDGLQLKHPDFAAGAVKILALPSRVSLDTSYKILGLCKNIQHLSWLPVNPLSTEIIDLVSNMPLFSLRARLSSFVGNDPDFSTALFQGLTTLFVADHQNVWKTWTWHGLRSTRPKLKWLAFNLEGRLQTRAGWAPVRTLEKLVLVPYGGESGIRLCICYSYHSGVPGDRWIHRSENTFSAERMAVLSLDNRLDDEEWEKRVNGERRDFEISEQLVRERQTEEKRLRFECECRIIHYQHPNI</sequence>
<gene>
    <name evidence="1" type="ORF">BDN70DRAFT_110327</name>
</gene>
<reference evidence="1" key="1">
    <citation type="submission" date="2020-11" db="EMBL/GenBank/DDBJ databases">
        <authorList>
            <consortium name="DOE Joint Genome Institute"/>
            <person name="Ahrendt S."/>
            <person name="Riley R."/>
            <person name="Andreopoulos W."/>
            <person name="Labutti K."/>
            <person name="Pangilinan J."/>
            <person name="Ruiz-Duenas F.J."/>
            <person name="Barrasa J.M."/>
            <person name="Sanchez-Garcia M."/>
            <person name="Camarero S."/>
            <person name="Miyauchi S."/>
            <person name="Serrano A."/>
            <person name="Linde D."/>
            <person name="Babiker R."/>
            <person name="Drula E."/>
            <person name="Ayuso-Fernandez I."/>
            <person name="Pacheco R."/>
            <person name="Padilla G."/>
            <person name="Ferreira P."/>
            <person name="Barriuso J."/>
            <person name="Kellner H."/>
            <person name="Castanera R."/>
            <person name="Alfaro M."/>
            <person name="Ramirez L."/>
            <person name="Pisabarro A.G."/>
            <person name="Kuo A."/>
            <person name="Tritt A."/>
            <person name="Lipzen A."/>
            <person name="He G."/>
            <person name="Yan M."/>
            <person name="Ng V."/>
            <person name="Cullen D."/>
            <person name="Martin F."/>
            <person name="Rosso M.-N."/>
            <person name="Henrissat B."/>
            <person name="Hibbett D."/>
            <person name="Martinez A.T."/>
            <person name="Grigoriev I.V."/>
        </authorList>
    </citation>
    <scope>NUCLEOTIDE SEQUENCE</scope>
    <source>
        <strain evidence="1">CIRM-BRFM 674</strain>
    </source>
</reference>
<dbReference type="AlphaFoldDB" id="A0A9P5YZA4"/>
<accession>A0A9P5YZA4</accession>
<dbReference type="Proteomes" id="UP000807469">
    <property type="component" value="Unassembled WGS sequence"/>
</dbReference>
<dbReference type="OrthoDB" id="3145912at2759"/>
<evidence type="ECO:0000313" key="1">
    <source>
        <dbReference type="EMBL" id="KAF9477420.1"/>
    </source>
</evidence>